<keyword evidence="1" id="KW-0805">Transcription regulation</keyword>
<dbReference type="Gene3D" id="1.10.10.10">
    <property type="entry name" value="Winged helix-like DNA-binding domain superfamily/Winged helix DNA-binding domain"/>
    <property type="match status" value="1"/>
</dbReference>
<evidence type="ECO:0000259" key="4">
    <source>
        <dbReference type="PROSITE" id="PS50987"/>
    </source>
</evidence>
<keyword evidence="3" id="KW-0804">Transcription</keyword>
<evidence type="ECO:0000313" key="5">
    <source>
        <dbReference type="EMBL" id="WGS64730.1"/>
    </source>
</evidence>
<gene>
    <name evidence="5" type="ORF">JRV97_10270</name>
</gene>
<dbReference type="EMBL" id="CP069362">
    <property type="protein sequence ID" value="WGS64730.1"/>
    <property type="molecule type" value="Genomic_DNA"/>
</dbReference>
<keyword evidence="2" id="KW-0238">DNA-binding</keyword>
<dbReference type="InterPro" id="IPR001845">
    <property type="entry name" value="HTH_ArsR_DNA-bd_dom"/>
</dbReference>
<dbReference type="SUPFAM" id="SSF46785">
    <property type="entry name" value="Winged helix' DNA-binding domain"/>
    <property type="match status" value="1"/>
</dbReference>
<dbReference type="InterPro" id="IPR051081">
    <property type="entry name" value="HTH_MetalResp_TranReg"/>
</dbReference>
<dbReference type="RefSeq" id="WP_280998600.1">
    <property type="nucleotide sequence ID" value="NZ_CP069362.1"/>
</dbReference>
<dbReference type="PANTHER" id="PTHR33154">
    <property type="entry name" value="TRANSCRIPTIONAL REGULATOR, ARSR FAMILY"/>
    <property type="match status" value="1"/>
</dbReference>
<evidence type="ECO:0000256" key="3">
    <source>
        <dbReference type="ARBA" id="ARBA00023163"/>
    </source>
</evidence>
<protein>
    <submittedName>
        <fullName evidence="5">Winged helix-turn-helix transcriptional regulator</fullName>
    </submittedName>
</protein>
<dbReference type="Pfam" id="PF01022">
    <property type="entry name" value="HTH_5"/>
    <property type="match status" value="1"/>
</dbReference>
<dbReference type="CDD" id="cd00090">
    <property type="entry name" value="HTH_ARSR"/>
    <property type="match status" value="1"/>
</dbReference>
<reference evidence="5 6" key="1">
    <citation type="submission" date="2021-02" db="EMBL/GenBank/DDBJ databases">
        <title>Characterization of Marinitoga sp. nov. str. BP5-C20A.</title>
        <authorList>
            <person name="Erauso G."/>
            <person name="Postec A."/>
        </authorList>
    </citation>
    <scope>NUCLEOTIDE SEQUENCE [LARGE SCALE GENOMIC DNA]</scope>
    <source>
        <strain evidence="5 6">BP5-C20A</strain>
    </source>
</reference>
<dbReference type="InterPro" id="IPR036388">
    <property type="entry name" value="WH-like_DNA-bd_sf"/>
</dbReference>
<evidence type="ECO:0000313" key="6">
    <source>
        <dbReference type="Proteomes" id="UP001232493"/>
    </source>
</evidence>
<accession>A0ABY8PQ16</accession>
<sequence>MDECELIAEIFKALSHPTRLRILKILKNRKCNIIEISEELDLTQSSVSQHLKILENVGIIRKRKEGNIVFCDLKYEAIFKLFNDAKKIVHEELQEAHKMIKNS</sequence>
<dbReference type="SMART" id="SM00418">
    <property type="entry name" value="HTH_ARSR"/>
    <property type="match status" value="1"/>
</dbReference>
<proteinExistence type="predicted"/>
<dbReference type="InterPro" id="IPR036390">
    <property type="entry name" value="WH_DNA-bd_sf"/>
</dbReference>
<dbReference type="PRINTS" id="PR00778">
    <property type="entry name" value="HTHARSR"/>
</dbReference>
<feature type="domain" description="HTH arsR-type" evidence="4">
    <location>
        <begin position="1"/>
        <end position="93"/>
    </location>
</feature>
<organism evidence="5 6">
    <name type="scientific">Marinitoga aeolica</name>
    <dbReference type="NCBI Taxonomy" id="2809031"/>
    <lineage>
        <taxon>Bacteria</taxon>
        <taxon>Thermotogati</taxon>
        <taxon>Thermotogota</taxon>
        <taxon>Thermotogae</taxon>
        <taxon>Petrotogales</taxon>
        <taxon>Petrotogaceae</taxon>
        <taxon>Marinitoga</taxon>
    </lineage>
</organism>
<dbReference type="Proteomes" id="UP001232493">
    <property type="component" value="Chromosome"/>
</dbReference>
<keyword evidence="6" id="KW-1185">Reference proteome</keyword>
<name>A0ABY8PQ16_9BACT</name>
<dbReference type="PANTHER" id="PTHR33154:SF33">
    <property type="entry name" value="TRANSCRIPTIONAL REPRESSOR SDPR"/>
    <property type="match status" value="1"/>
</dbReference>
<evidence type="ECO:0000256" key="2">
    <source>
        <dbReference type="ARBA" id="ARBA00023125"/>
    </source>
</evidence>
<dbReference type="NCBIfam" id="NF033788">
    <property type="entry name" value="HTH_metalloreg"/>
    <property type="match status" value="1"/>
</dbReference>
<evidence type="ECO:0000256" key="1">
    <source>
        <dbReference type="ARBA" id="ARBA00023015"/>
    </source>
</evidence>
<dbReference type="PROSITE" id="PS50987">
    <property type="entry name" value="HTH_ARSR_2"/>
    <property type="match status" value="1"/>
</dbReference>
<dbReference type="InterPro" id="IPR011991">
    <property type="entry name" value="ArsR-like_HTH"/>
</dbReference>